<dbReference type="PANTHER" id="PTHR28283">
    <property type="entry name" value="3',5'-CYCLIC-NUCLEOTIDE PHOSPHODIESTERASE 1"/>
    <property type="match status" value="1"/>
</dbReference>
<dbReference type="EMBL" id="UOFE01000036">
    <property type="protein sequence ID" value="VAW53941.1"/>
    <property type="molecule type" value="Genomic_DNA"/>
</dbReference>
<evidence type="ECO:0000313" key="2">
    <source>
        <dbReference type="EMBL" id="VAW53941.1"/>
    </source>
</evidence>
<dbReference type="CDD" id="cd07735">
    <property type="entry name" value="class_II_PDE_MBL-fold"/>
    <property type="match status" value="1"/>
</dbReference>
<dbReference type="PRINTS" id="PR00388">
    <property type="entry name" value="PDIESTERASE2"/>
</dbReference>
<protein>
    <submittedName>
        <fullName evidence="2">cAMP phosphodiesterases class-II:Metallo-beta-lactamase superfamily</fullName>
    </submittedName>
</protein>
<proteinExistence type="predicted"/>
<sequence>MRVRVLGCSGGINQDVATTSYMVDDDILIDAGTGVCNLSLDEMRGIKHIFITHSHLDHISSIPLLADTLFDDLVGNPIVVHALPETIKALQDHIFNWVIWPNFTELPHKTNAVLKLEVMEAGSVLDISGRSIEMISVNHTVPGVGYCIESESKVFAFSGDTTSNENFWVSLNKRESLDLLFVESAYADKDIELAKMAFHYCPKLLAQDLAKLNHKTKVCISHLKPRSEQEIIEQCKTAMPDQDIHQLKSNDAFQL</sequence>
<name>A0A3B0WF76_9ZZZZ</name>
<dbReference type="PANTHER" id="PTHR28283:SF1">
    <property type="entry name" value="3',5'-CYCLIC-NUCLEOTIDE PHOSPHODIESTERASE 1"/>
    <property type="match status" value="1"/>
</dbReference>
<accession>A0A3B0WF76</accession>
<dbReference type="GO" id="GO:0047555">
    <property type="term" value="F:3',5'-cyclic-GMP phosphodiesterase activity"/>
    <property type="evidence" value="ECO:0007669"/>
    <property type="project" value="TreeGrafter"/>
</dbReference>
<dbReference type="GO" id="GO:1902660">
    <property type="term" value="P:negative regulation of glucose mediated signaling pathway"/>
    <property type="evidence" value="ECO:0007669"/>
    <property type="project" value="TreeGrafter"/>
</dbReference>
<dbReference type="SUPFAM" id="SSF56281">
    <property type="entry name" value="Metallo-hydrolase/oxidoreductase"/>
    <property type="match status" value="1"/>
</dbReference>
<dbReference type="SMART" id="SM00849">
    <property type="entry name" value="Lactamase_B"/>
    <property type="match status" value="1"/>
</dbReference>
<dbReference type="GO" id="GO:0006198">
    <property type="term" value="P:cAMP catabolic process"/>
    <property type="evidence" value="ECO:0007669"/>
    <property type="project" value="InterPro"/>
</dbReference>
<gene>
    <name evidence="2" type="ORF">MNBD_GAMMA05-1598</name>
</gene>
<dbReference type="InterPro" id="IPR036866">
    <property type="entry name" value="RibonucZ/Hydroxyglut_hydro"/>
</dbReference>
<organism evidence="2">
    <name type="scientific">hydrothermal vent metagenome</name>
    <dbReference type="NCBI Taxonomy" id="652676"/>
    <lineage>
        <taxon>unclassified sequences</taxon>
        <taxon>metagenomes</taxon>
        <taxon>ecological metagenomes</taxon>
    </lineage>
</organism>
<dbReference type="Gene3D" id="3.60.15.10">
    <property type="entry name" value="Ribonuclease Z/Hydroxyacylglutathione hydrolase-like"/>
    <property type="match status" value="1"/>
</dbReference>
<dbReference type="InterPro" id="IPR001279">
    <property type="entry name" value="Metallo-B-lactamas"/>
</dbReference>
<dbReference type="AlphaFoldDB" id="A0A3B0WF76"/>
<dbReference type="Pfam" id="PF02112">
    <property type="entry name" value="PDEase_II"/>
    <property type="match status" value="1"/>
</dbReference>
<dbReference type="InterPro" id="IPR000396">
    <property type="entry name" value="Pdiesterase2"/>
</dbReference>
<feature type="domain" description="Metallo-beta-lactamase" evidence="1">
    <location>
        <begin position="17"/>
        <end position="222"/>
    </location>
</feature>
<reference evidence="2" key="1">
    <citation type="submission" date="2018-06" db="EMBL/GenBank/DDBJ databases">
        <authorList>
            <person name="Zhirakovskaya E."/>
        </authorList>
    </citation>
    <scope>NUCLEOTIDE SEQUENCE</scope>
</reference>
<evidence type="ECO:0000259" key="1">
    <source>
        <dbReference type="SMART" id="SM00849"/>
    </source>
</evidence>
<dbReference type="GO" id="GO:0004115">
    <property type="term" value="F:3',5'-cyclic-AMP phosphodiesterase activity"/>
    <property type="evidence" value="ECO:0007669"/>
    <property type="project" value="InterPro"/>
</dbReference>